<dbReference type="Pfam" id="PF00175">
    <property type="entry name" value="NAD_binding_1"/>
    <property type="match status" value="1"/>
</dbReference>
<dbReference type="EMBL" id="LGRX02004437">
    <property type="protein sequence ID" value="KAK3280340.1"/>
    <property type="molecule type" value="Genomic_DNA"/>
</dbReference>
<gene>
    <name evidence="4" type="ORF">CYMTET_11814</name>
</gene>
<dbReference type="Pfam" id="PF00970">
    <property type="entry name" value="FAD_binding_6"/>
    <property type="match status" value="1"/>
</dbReference>
<dbReference type="InterPro" id="IPR008333">
    <property type="entry name" value="Cbr1-like_FAD-bd_dom"/>
</dbReference>
<dbReference type="Gene3D" id="2.40.30.10">
    <property type="entry name" value="Translation factors"/>
    <property type="match status" value="1"/>
</dbReference>
<organism evidence="4 5">
    <name type="scientific">Cymbomonas tetramitiformis</name>
    <dbReference type="NCBI Taxonomy" id="36881"/>
    <lineage>
        <taxon>Eukaryota</taxon>
        <taxon>Viridiplantae</taxon>
        <taxon>Chlorophyta</taxon>
        <taxon>Pyramimonadophyceae</taxon>
        <taxon>Pyramimonadales</taxon>
        <taxon>Pyramimonadaceae</taxon>
        <taxon>Cymbomonas</taxon>
    </lineage>
</organism>
<dbReference type="InterPro" id="IPR017938">
    <property type="entry name" value="Riboflavin_synthase-like_b-brl"/>
</dbReference>
<dbReference type="PANTHER" id="PTHR47354:SF5">
    <property type="entry name" value="PROTEIN RFBI"/>
    <property type="match status" value="1"/>
</dbReference>
<dbReference type="InterPro" id="IPR039261">
    <property type="entry name" value="FNR_nucleotide-bd"/>
</dbReference>
<evidence type="ECO:0008006" key="6">
    <source>
        <dbReference type="Google" id="ProtNLM"/>
    </source>
</evidence>
<feature type="region of interest" description="Disordered" evidence="1">
    <location>
        <begin position="1"/>
        <end position="21"/>
    </location>
</feature>
<reference evidence="4 5" key="1">
    <citation type="journal article" date="2015" name="Genome Biol. Evol.">
        <title>Comparative Genomics of a Bacterivorous Green Alga Reveals Evolutionary Causalities and Consequences of Phago-Mixotrophic Mode of Nutrition.</title>
        <authorList>
            <person name="Burns J.A."/>
            <person name="Paasch A."/>
            <person name="Narechania A."/>
            <person name="Kim E."/>
        </authorList>
    </citation>
    <scope>NUCLEOTIDE SEQUENCE [LARGE SCALE GENOMIC DNA]</scope>
    <source>
        <strain evidence="4 5">PLY_AMNH</strain>
    </source>
</reference>
<dbReference type="InterPro" id="IPR001433">
    <property type="entry name" value="OxRdtase_FAD/NAD-bd"/>
</dbReference>
<protein>
    <recommendedName>
        <fullName evidence="6">FAD-binding FR-type domain-containing protein</fullName>
    </recommendedName>
</protein>
<feature type="domain" description="Oxidoreductase FAD/NAD(P)-binding" evidence="2">
    <location>
        <begin position="146"/>
        <end position="255"/>
    </location>
</feature>
<dbReference type="SUPFAM" id="SSF52343">
    <property type="entry name" value="Ferredoxin reductase-like, C-terminal NADP-linked domain"/>
    <property type="match status" value="1"/>
</dbReference>
<proteinExistence type="predicted"/>
<evidence type="ECO:0000313" key="4">
    <source>
        <dbReference type="EMBL" id="KAK3280340.1"/>
    </source>
</evidence>
<dbReference type="PANTHER" id="PTHR47354">
    <property type="entry name" value="NADH OXIDOREDUCTASE HCR"/>
    <property type="match status" value="1"/>
</dbReference>
<keyword evidence="5" id="KW-1185">Reference proteome</keyword>
<accession>A0AAE0LD35</accession>
<name>A0AAE0LD35_9CHLO</name>
<feature type="domain" description="Flavoprotein pyridine nucleotide cytochrome reductase-like FAD-binding" evidence="3">
    <location>
        <begin position="40"/>
        <end position="127"/>
    </location>
</feature>
<feature type="compositionally biased region" description="Low complexity" evidence="1">
    <location>
        <begin position="1"/>
        <end position="12"/>
    </location>
</feature>
<evidence type="ECO:0000259" key="2">
    <source>
        <dbReference type="Pfam" id="PF00175"/>
    </source>
</evidence>
<dbReference type="SUPFAM" id="SSF63380">
    <property type="entry name" value="Riboflavin synthase domain-like"/>
    <property type="match status" value="1"/>
</dbReference>
<sequence length="300" mass="32759">MSSQGRSATSSSAHLTAVRHSRFTRNKRGPLVVQAAKARVESNAVVGAGTQLLSLVSLEKSPPEYLPGHVLSLSVVGKDGRSARKPYTVSRVPKAGQIQLLYRVIPEGNATPLLSALQEGDFVDYEGKFHTPIIEELSDCSKVIGIATGSGIGPLLGFAERFLPKEKFFGKRPVKLFAGFRSENDICLHREMNQLRKRYPGMFEWKASLTRPPAGWSGLEGRVTSSLPKMLSQETDLRRTHFHLVGNGAMIKTMQAGLLGAGLSEKQVTTEAFFNFQSQPDTIVVARIIEELSAAVNEQI</sequence>
<comment type="caution">
    <text evidence="4">The sequence shown here is derived from an EMBL/GenBank/DDBJ whole genome shotgun (WGS) entry which is preliminary data.</text>
</comment>
<dbReference type="GO" id="GO:0016491">
    <property type="term" value="F:oxidoreductase activity"/>
    <property type="evidence" value="ECO:0007669"/>
    <property type="project" value="InterPro"/>
</dbReference>
<evidence type="ECO:0000256" key="1">
    <source>
        <dbReference type="SAM" id="MobiDB-lite"/>
    </source>
</evidence>
<evidence type="ECO:0000313" key="5">
    <source>
        <dbReference type="Proteomes" id="UP001190700"/>
    </source>
</evidence>
<dbReference type="AlphaFoldDB" id="A0AAE0LD35"/>
<dbReference type="InterPro" id="IPR050415">
    <property type="entry name" value="MRET"/>
</dbReference>
<dbReference type="Gene3D" id="3.40.50.80">
    <property type="entry name" value="Nucleotide-binding domain of ferredoxin-NADP reductase (FNR) module"/>
    <property type="match status" value="1"/>
</dbReference>
<evidence type="ECO:0000259" key="3">
    <source>
        <dbReference type="Pfam" id="PF00970"/>
    </source>
</evidence>
<dbReference type="Proteomes" id="UP001190700">
    <property type="component" value="Unassembled WGS sequence"/>
</dbReference>